<sequence>MSYEFLNQFVMPNESMSPSIATARTNARLSGDQVYNAYNYTSERIADGGFVRMKQVTLGYNFPKRLLEKTKFNNLSLNLVANNLFLIYSDPNLNGQDPEFYGSGGVALPLPRQFTLSLKVGL</sequence>
<name>A0ABW3RNS2_9SPHI</name>
<dbReference type="RefSeq" id="WP_380897486.1">
    <property type="nucleotide sequence ID" value="NZ_JBHTKY010000021.1"/>
</dbReference>
<proteinExistence type="predicted"/>
<protein>
    <recommendedName>
        <fullName evidence="3">TonB-linked outer membrane protein, SusC/RagA family</fullName>
    </recommendedName>
</protein>
<dbReference type="Proteomes" id="UP001597205">
    <property type="component" value="Unassembled WGS sequence"/>
</dbReference>
<evidence type="ECO:0008006" key="3">
    <source>
        <dbReference type="Google" id="ProtNLM"/>
    </source>
</evidence>
<organism evidence="1 2">
    <name type="scientific">Sphingobacterium daejeonense</name>
    <dbReference type="NCBI Taxonomy" id="371142"/>
    <lineage>
        <taxon>Bacteria</taxon>
        <taxon>Pseudomonadati</taxon>
        <taxon>Bacteroidota</taxon>
        <taxon>Sphingobacteriia</taxon>
        <taxon>Sphingobacteriales</taxon>
        <taxon>Sphingobacteriaceae</taxon>
        <taxon>Sphingobacterium</taxon>
    </lineage>
</organism>
<evidence type="ECO:0000313" key="1">
    <source>
        <dbReference type="EMBL" id="MFD1166653.1"/>
    </source>
</evidence>
<evidence type="ECO:0000313" key="2">
    <source>
        <dbReference type="Proteomes" id="UP001597205"/>
    </source>
</evidence>
<dbReference type="EMBL" id="JBHTKY010000021">
    <property type="protein sequence ID" value="MFD1166653.1"/>
    <property type="molecule type" value="Genomic_DNA"/>
</dbReference>
<keyword evidence="2" id="KW-1185">Reference proteome</keyword>
<comment type="caution">
    <text evidence="1">The sequence shown here is derived from an EMBL/GenBank/DDBJ whole genome shotgun (WGS) entry which is preliminary data.</text>
</comment>
<reference evidence="2" key="1">
    <citation type="journal article" date="2019" name="Int. J. Syst. Evol. Microbiol.">
        <title>The Global Catalogue of Microorganisms (GCM) 10K type strain sequencing project: providing services to taxonomists for standard genome sequencing and annotation.</title>
        <authorList>
            <consortium name="The Broad Institute Genomics Platform"/>
            <consortium name="The Broad Institute Genome Sequencing Center for Infectious Disease"/>
            <person name="Wu L."/>
            <person name="Ma J."/>
        </authorList>
    </citation>
    <scope>NUCLEOTIDE SEQUENCE [LARGE SCALE GENOMIC DNA]</scope>
    <source>
        <strain evidence="2">CCUG 52468</strain>
    </source>
</reference>
<gene>
    <name evidence="1" type="ORF">ACFQ2C_13650</name>
</gene>
<accession>A0ABW3RNS2</accession>